<feature type="compositionally biased region" description="Polar residues" evidence="1">
    <location>
        <begin position="54"/>
        <end position="67"/>
    </location>
</feature>
<feature type="compositionally biased region" description="Basic and acidic residues" evidence="1">
    <location>
        <begin position="70"/>
        <end position="82"/>
    </location>
</feature>
<accession>F4R6Y9</accession>
<proteinExistence type="predicted"/>
<protein>
    <submittedName>
        <fullName evidence="2">Uncharacterized protein</fullName>
    </submittedName>
</protein>
<dbReference type="VEuPathDB" id="FungiDB:MELLADRAFT_70638"/>
<feature type="compositionally biased region" description="Low complexity" evidence="1">
    <location>
        <begin position="1"/>
        <end position="24"/>
    </location>
</feature>
<feature type="region of interest" description="Disordered" evidence="1">
    <location>
        <begin position="1"/>
        <end position="123"/>
    </location>
</feature>
<dbReference type="EMBL" id="GL883091">
    <property type="protein sequence ID" value="EGG12371.1"/>
    <property type="molecule type" value="Genomic_DNA"/>
</dbReference>
<dbReference type="KEGG" id="mlr:MELLADRAFT_70638"/>
<dbReference type="OrthoDB" id="10390170at2759"/>
<dbReference type="STRING" id="747676.F4R6Y9"/>
<name>F4R6Y9_MELLP</name>
<evidence type="ECO:0000313" key="3">
    <source>
        <dbReference type="Proteomes" id="UP000001072"/>
    </source>
</evidence>
<gene>
    <name evidence="2" type="ORF">MELLADRAFT_70638</name>
</gene>
<evidence type="ECO:0000256" key="1">
    <source>
        <dbReference type="SAM" id="MobiDB-lite"/>
    </source>
</evidence>
<dbReference type="AlphaFoldDB" id="F4R6Y9"/>
<keyword evidence="3" id="KW-1185">Reference proteome</keyword>
<evidence type="ECO:0000313" key="2">
    <source>
        <dbReference type="EMBL" id="EGG12371.1"/>
    </source>
</evidence>
<reference evidence="3" key="1">
    <citation type="journal article" date="2011" name="Proc. Natl. Acad. Sci. U.S.A.">
        <title>Obligate biotrophy features unraveled by the genomic analysis of rust fungi.</title>
        <authorList>
            <person name="Duplessis S."/>
            <person name="Cuomo C.A."/>
            <person name="Lin Y.-C."/>
            <person name="Aerts A."/>
            <person name="Tisserant E."/>
            <person name="Veneault-Fourrey C."/>
            <person name="Joly D.L."/>
            <person name="Hacquard S."/>
            <person name="Amselem J."/>
            <person name="Cantarel B.L."/>
            <person name="Chiu R."/>
            <person name="Coutinho P.M."/>
            <person name="Feau N."/>
            <person name="Field M."/>
            <person name="Frey P."/>
            <person name="Gelhaye E."/>
            <person name="Goldberg J."/>
            <person name="Grabherr M.G."/>
            <person name="Kodira C.D."/>
            <person name="Kohler A."/>
            <person name="Kuees U."/>
            <person name="Lindquist E.A."/>
            <person name="Lucas S.M."/>
            <person name="Mago R."/>
            <person name="Mauceli E."/>
            <person name="Morin E."/>
            <person name="Murat C."/>
            <person name="Pangilinan J.L."/>
            <person name="Park R."/>
            <person name="Pearson M."/>
            <person name="Quesneville H."/>
            <person name="Rouhier N."/>
            <person name="Sakthikumar S."/>
            <person name="Salamov A.A."/>
            <person name="Schmutz J."/>
            <person name="Selles B."/>
            <person name="Shapiro H."/>
            <person name="Tanguay P."/>
            <person name="Tuskan G.A."/>
            <person name="Henrissat B."/>
            <person name="Van de Peer Y."/>
            <person name="Rouze P."/>
            <person name="Ellis J.G."/>
            <person name="Dodds P.N."/>
            <person name="Schein J.E."/>
            <person name="Zhong S."/>
            <person name="Hamelin R.C."/>
            <person name="Grigoriev I.V."/>
            <person name="Szabo L.J."/>
            <person name="Martin F."/>
        </authorList>
    </citation>
    <scope>NUCLEOTIDE SEQUENCE [LARGE SCALE GENOMIC DNA]</scope>
    <source>
        <strain evidence="3">98AG31 / pathotype 3-4-7</strain>
    </source>
</reference>
<sequence>MAELDLYGDLYGDVDDPGSPVELSPQPPPPIDDQLPASDIKPVVSSASIKGESNGPQPTTFSISTYEDNYANKKSDHSRETGTESGWQAPSSRLPLSPALQSPSAGSGGRPALWGVKPSDMPDEGSVLFALSRPSASFF</sequence>
<dbReference type="RefSeq" id="XP_007404746.1">
    <property type="nucleotide sequence ID" value="XM_007404684.1"/>
</dbReference>
<dbReference type="InParanoid" id="F4R6Y9"/>
<dbReference type="GeneID" id="18931585"/>
<dbReference type="Proteomes" id="UP000001072">
    <property type="component" value="Unassembled WGS sequence"/>
</dbReference>
<dbReference type="HOGENOM" id="CLU_1845532_0_0_1"/>
<organism evidence="3">
    <name type="scientific">Melampsora larici-populina (strain 98AG31 / pathotype 3-4-7)</name>
    <name type="common">Poplar leaf rust fungus</name>
    <dbReference type="NCBI Taxonomy" id="747676"/>
    <lineage>
        <taxon>Eukaryota</taxon>
        <taxon>Fungi</taxon>
        <taxon>Dikarya</taxon>
        <taxon>Basidiomycota</taxon>
        <taxon>Pucciniomycotina</taxon>
        <taxon>Pucciniomycetes</taxon>
        <taxon>Pucciniales</taxon>
        <taxon>Melampsoraceae</taxon>
        <taxon>Melampsora</taxon>
    </lineage>
</organism>